<reference evidence="1" key="1">
    <citation type="submission" date="2021-06" db="EMBL/GenBank/DDBJ databases">
        <authorList>
            <person name="Kallberg Y."/>
            <person name="Tangrot J."/>
            <person name="Rosling A."/>
        </authorList>
    </citation>
    <scope>NUCLEOTIDE SEQUENCE</scope>
    <source>
        <strain evidence="1">MA453B</strain>
    </source>
</reference>
<proteinExistence type="predicted"/>
<feature type="non-terminal residue" evidence="1">
    <location>
        <position position="66"/>
    </location>
</feature>
<protein>
    <submittedName>
        <fullName evidence="1">25170_t:CDS:1</fullName>
    </submittedName>
</protein>
<comment type="caution">
    <text evidence="1">The sequence shown here is derived from an EMBL/GenBank/DDBJ whole genome shotgun (WGS) entry which is preliminary data.</text>
</comment>
<organism evidence="1 2">
    <name type="scientific">Dentiscutata erythropus</name>
    <dbReference type="NCBI Taxonomy" id="1348616"/>
    <lineage>
        <taxon>Eukaryota</taxon>
        <taxon>Fungi</taxon>
        <taxon>Fungi incertae sedis</taxon>
        <taxon>Mucoromycota</taxon>
        <taxon>Glomeromycotina</taxon>
        <taxon>Glomeromycetes</taxon>
        <taxon>Diversisporales</taxon>
        <taxon>Gigasporaceae</taxon>
        <taxon>Dentiscutata</taxon>
    </lineage>
</organism>
<name>A0A9N9P9N7_9GLOM</name>
<gene>
    <name evidence="1" type="ORF">DERYTH_LOCUS22392</name>
</gene>
<dbReference type="EMBL" id="CAJVPY010030958">
    <property type="protein sequence ID" value="CAG8795996.1"/>
    <property type="molecule type" value="Genomic_DNA"/>
</dbReference>
<keyword evidence="2" id="KW-1185">Reference proteome</keyword>
<dbReference type="Proteomes" id="UP000789405">
    <property type="component" value="Unassembled WGS sequence"/>
</dbReference>
<sequence>MTELLNEELPSIPLLEYVTNILPSTYNYIISDFHQLPDFVTAEEFIIHQFELNLFINANDVDRARQ</sequence>
<dbReference type="AlphaFoldDB" id="A0A9N9P9N7"/>
<accession>A0A9N9P9N7</accession>
<evidence type="ECO:0000313" key="1">
    <source>
        <dbReference type="EMBL" id="CAG8795996.1"/>
    </source>
</evidence>
<evidence type="ECO:0000313" key="2">
    <source>
        <dbReference type="Proteomes" id="UP000789405"/>
    </source>
</evidence>